<feature type="transmembrane region" description="Helical" evidence="1">
    <location>
        <begin position="85"/>
        <end position="103"/>
    </location>
</feature>
<dbReference type="GO" id="GO:0016020">
    <property type="term" value="C:membrane"/>
    <property type="evidence" value="ECO:0007669"/>
    <property type="project" value="InterPro"/>
</dbReference>
<dbReference type="EMBL" id="QSKO01000019">
    <property type="protein sequence ID" value="RHE72285.1"/>
    <property type="molecule type" value="Genomic_DNA"/>
</dbReference>
<feature type="transmembrane region" description="Helical" evidence="1">
    <location>
        <begin position="179"/>
        <end position="196"/>
    </location>
</feature>
<dbReference type="Pfam" id="PF07155">
    <property type="entry name" value="ECF-ribofla_trS"/>
    <property type="match status" value="1"/>
</dbReference>
<keyword evidence="1" id="KW-0472">Membrane</keyword>
<dbReference type="EMBL" id="QRHZ01000006">
    <property type="protein sequence ID" value="RHG16331.1"/>
    <property type="molecule type" value="Genomic_DNA"/>
</dbReference>
<evidence type="ECO:0000313" key="4">
    <source>
        <dbReference type="Proteomes" id="UP000283928"/>
    </source>
</evidence>
<evidence type="ECO:0000313" key="3">
    <source>
        <dbReference type="EMBL" id="RHG16331.1"/>
    </source>
</evidence>
<feature type="transmembrane region" description="Helical" evidence="1">
    <location>
        <begin position="253"/>
        <end position="271"/>
    </location>
</feature>
<evidence type="ECO:0000313" key="2">
    <source>
        <dbReference type="EMBL" id="RHE72285.1"/>
    </source>
</evidence>
<feature type="transmembrane region" description="Helical" evidence="1">
    <location>
        <begin position="115"/>
        <end position="135"/>
    </location>
</feature>
<dbReference type="Proteomes" id="UP000283928">
    <property type="component" value="Unassembled WGS sequence"/>
</dbReference>
<dbReference type="Gene3D" id="1.10.1760.20">
    <property type="match status" value="1"/>
</dbReference>
<protein>
    <submittedName>
        <fullName evidence="2">ECF transporter S component</fullName>
    </submittedName>
</protein>
<evidence type="ECO:0000313" key="5">
    <source>
        <dbReference type="Proteomes" id="UP000284220"/>
    </source>
</evidence>
<comment type="caution">
    <text evidence="2">The sequence shown here is derived from an EMBL/GenBank/DDBJ whole genome shotgun (WGS) entry which is preliminary data.</text>
</comment>
<name>A0A414KAR0_9FIRM</name>
<reference evidence="4 5" key="1">
    <citation type="submission" date="2018-08" db="EMBL/GenBank/DDBJ databases">
        <title>A genome reference for cultivated species of the human gut microbiota.</title>
        <authorList>
            <person name="Zou Y."/>
            <person name="Xue W."/>
            <person name="Luo G."/>
        </authorList>
    </citation>
    <scope>NUCLEOTIDE SEQUENCE [LARGE SCALE GENOMIC DNA]</scope>
    <source>
        <strain evidence="3 5">AM22-9LB</strain>
        <strain evidence="2 4">AM27-32LB</strain>
    </source>
</reference>
<organism evidence="2 4">
    <name type="scientific">Blautia obeum</name>
    <dbReference type="NCBI Taxonomy" id="40520"/>
    <lineage>
        <taxon>Bacteria</taxon>
        <taxon>Bacillati</taxon>
        <taxon>Bacillota</taxon>
        <taxon>Clostridia</taxon>
        <taxon>Lachnospirales</taxon>
        <taxon>Lachnospiraceae</taxon>
        <taxon>Blautia</taxon>
    </lineage>
</organism>
<feature type="transmembrane region" description="Helical" evidence="1">
    <location>
        <begin position="59"/>
        <end position="78"/>
    </location>
</feature>
<dbReference type="InterPro" id="IPR009825">
    <property type="entry name" value="ECF_substrate-spec-like"/>
</dbReference>
<accession>A0A414KAR0</accession>
<evidence type="ECO:0000256" key="1">
    <source>
        <dbReference type="SAM" id="Phobius"/>
    </source>
</evidence>
<sequence length="292" mass="32932">MLTEKQLDQFLDEFWEDSQSAQTEAEQEISEENLEEYALPADGMIIRQMERKGKVSRRTWFALVLMLLVVPLLLYLSVRYFYGRKYLICSLIVIIAAMIPFFMMFEGRKPKAREIMVISVLAAIGVAGRAAFFMVPSFKPVAAIVILTGISFGGEAGFLVGCLIMMLSNMFMGQGPWTPWQMFAFGMIGFLAGILYQKGILKARKADLCIFGFLSVFLIYGGIMNPASALMAYGTITWQSLLAFYISGAPVDLVHALSTVIFLWFLSRPLLEKLERIKKKYGLIESQKEEII</sequence>
<proteinExistence type="predicted"/>
<keyword evidence="1" id="KW-1133">Transmembrane helix</keyword>
<feature type="transmembrane region" description="Helical" evidence="1">
    <location>
        <begin position="142"/>
        <end position="167"/>
    </location>
</feature>
<keyword evidence="1" id="KW-0812">Transmembrane</keyword>
<dbReference type="RefSeq" id="WP_118197920.1">
    <property type="nucleotide sequence ID" value="NZ_JAQDKV010000003.1"/>
</dbReference>
<feature type="transmembrane region" description="Helical" evidence="1">
    <location>
        <begin position="208"/>
        <end position="233"/>
    </location>
</feature>
<dbReference type="Proteomes" id="UP000284220">
    <property type="component" value="Unassembled WGS sequence"/>
</dbReference>
<gene>
    <name evidence="3" type="ORF">DW272_11790</name>
    <name evidence="2" type="ORF">DW723_12460</name>
</gene>
<dbReference type="AlphaFoldDB" id="A0A414KAR0"/>